<dbReference type="HOGENOM" id="CLU_065220_0_0_1"/>
<protein>
    <submittedName>
        <fullName evidence="2">KLTH0B06578p</fullName>
    </submittedName>
</protein>
<dbReference type="InParanoid" id="C5DCX6"/>
<name>C5DCX6_LACTC</name>
<dbReference type="eggNOG" id="ENOG502QR9U">
    <property type="taxonomic scope" value="Eukaryota"/>
</dbReference>
<dbReference type="OMA" id="GLNLRWY"/>
<feature type="compositionally biased region" description="Polar residues" evidence="1">
    <location>
        <begin position="9"/>
        <end position="23"/>
    </location>
</feature>
<dbReference type="RefSeq" id="XP_002552075.1">
    <property type="nucleotide sequence ID" value="XM_002552029.1"/>
</dbReference>
<dbReference type="OrthoDB" id="4063705at2759"/>
<reference evidence="2 3" key="1">
    <citation type="journal article" date="2009" name="Genome Res.">
        <title>Comparative genomics of protoploid Saccharomycetaceae.</title>
        <authorList>
            <consortium name="The Genolevures Consortium"/>
            <person name="Souciet J.-L."/>
            <person name="Dujon B."/>
            <person name="Gaillardin C."/>
            <person name="Johnston M."/>
            <person name="Baret P.V."/>
            <person name="Cliften P."/>
            <person name="Sherman D.J."/>
            <person name="Weissenbach J."/>
            <person name="Westhof E."/>
            <person name="Wincker P."/>
            <person name="Jubin C."/>
            <person name="Poulain J."/>
            <person name="Barbe V."/>
            <person name="Segurens B."/>
            <person name="Artiguenave F."/>
            <person name="Anthouard V."/>
            <person name="Vacherie B."/>
            <person name="Val M.-E."/>
            <person name="Fulton R.S."/>
            <person name="Minx P."/>
            <person name="Wilson R."/>
            <person name="Durrens P."/>
            <person name="Jean G."/>
            <person name="Marck C."/>
            <person name="Martin T."/>
            <person name="Nikolski M."/>
            <person name="Rolland T."/>
            <person name="Seret M.-L."/>
            <person name="Casaregola S."/>
            <person name="Despons L."/>
            <person name="Fairhead C."/>
            <person name="Fischer G."/>
            <person name="Lafontaine I."/>
            <person name="Leh V."/>
            <person name="Lemaire M."/>
            <person name="de Montigny J."/>
            <person name="Neuveglise C."/>
            <person name="Thierry A."/>
            <person name="Blanc-Lenfle I."/>
            <person name="Bleykasten C."/>
            <person name="Diffels J."/>
            <person name="Fritsch E."/>
            <person name="Frangeul L."/>
            <person name="Goeffon A."/>
            <person name="Jauniaux N."/>
            <person name="Kachouri-Lafond R."/>
            <person name="Payen C."/>
            <person name="Potier S."/>
            <person name="Pribylova L."/>
            <person name="Ozanne C."/>
            <person name="Richard G.-F."/>
            <person name="Sacerdot C."/>
            <person name="Straub M.-L."/>
            <person name="Talla E."/>
        </authorList>
    </citation>
    <scope>NUCLEOTIDE SEQUENCE [LARGE SCALE GENOMIC DNA]</scope>
    <source>
        <strain evidence="3">ATCC 56472 / CBS 6340 / NRRL Y-8284</strain>
    </source>
</reference>
<sequence>MDRVRNLVRRSNGSRANRENNASVLRDPVASDSDQATLVESKRSDERRSHNEEGVTLQRRNSETSTIGDLRVSGFVNRCPLFHDLRHIVFASTVMGKGFYAFPSIESFQKFRENKRRLDELHDEQALGFPLFHAVPVNVFRTIIKRSLPMMKIYRFVLVDTSVPGEAEKYQENETCTLMAQLGATCVYKLEFCQVYQRIHTNTSFVEYKFTFRIDNRPENNLFSMRMVNHVHRRDTDSRINDLNLRWLGTSGLASPFGSGTFQLAVLDDGIASYLDELPGSSREQLGRAADQPRSPWQMPVWATYSDGKATFIPKKRTLRVADFKIKELAQCCQGLQDVPWDTLVLTCMCMVLHDLEARKDRRSMNVTAGNDMALASFSFM</sequence>
<dbReference type="AlphaFoldDB" id="C5DCX6"/>
<feature type="compositionally biased region" description="Basic and acidic residues" evidence="1">
    <location>
        <begin position="40"/>
        <end position="53"/>
    </location>
</feature>
<dbReference type="GeneID" id="8290914"/>
<proteinExistence type="predicted"/>
<gene>
    <name evidence="2" type="ordered locus">KLTH0B06578g</name>
</gene>
<evidence type="ECO:0000256" key="1">
    <source>
        <dbReference type="SAM" id="MobiDB-lite"/>
    </source>
</evidence>
<evidence type="ECO:0000313" key="3">
    <source>
        <dbReference type="Proteomes" id="UP000002036"/>
    </source>
</evidence>
<keyword evidence="3" id="KW-1185">Reference proteome</keyword>
<dbReference type="Proteomes" id="UP000002036">
    <property type="component" value="Chromosome B"/>
</dbReference>
<organism evidence="2 3">
    <name type="scientific">Lachancea thermotolerans (strain ATCC 56472 / CBS 6340 / NRRL Y-8284)</name>
    <name type="common">Yeast</name>
    <name type="synonym">Kluyveromyces thermotolerans</name>
    <dbReference type="NCBI Taxonomy" id="559295"/>
    <lineage>
        <taxon>Eukaryota</taxon>
        <taxon>Fungi</taxon>
        <taxon>Dikarya</taxon>
        <taxon>Ascomycota</taxon>
        <taxon>Saccharomycotina</taxon>
        <taxon>Saccharomycetes</taxon>
        <taxon>Saccharomycetales</taxon>
        <taxon>Saccharomycetaceae</taxon>
        <taxon>Lachancea</taxon>
    </lineage>
</organism>
<dbReference type="FunCoup" id="C5DCX6">
    <property type="interactions" value="18"/>
</dbReference>
<evidence type="ECO:0000313" key="2">
    <source>
        <dbReference type="EMBL" id="CAR21637.1"/>
    </source>
</evidence>
<dbReference type="KEGG" id="lth:KLTH0B06578g"/>
<feature type="region of interest" description="Disordered" evidence="1">
    <location>
        <begin position="1"/>
        <end position="63"/>
    </location>
</feature>
<accession>C5DCX6</accession>
<dbReference type="EMBL" id="CU928166">
    <property type="protein sequence ID" value="CAR21637.1"/>
    <property type="molecule type" value="Genomic_DNA"/>
</dbReference>